<keyword evidence="7" id="KW-0521">NADP</keyword>
<comment type="cofactor">
    <cofactor evidence="1">
        <name>FMN</name>
        <dbReference type="ChEBI" id="CHEBI:58210"/>
    </cofactor>
</comment>
<evidence type="ECO:0000256" key="2">
    <source>
        <dbReference type="ARBA" id="ARBA00022555"/>
    </source>
</evidence>
<dbReference type="InterPro" id="IPR035587">
    <property type="entry name" value="DUS-like_FMN-bd"/>
</dbReference>
<keyword evidence="14" id="KW-1185">Reference proteome</keyword>
<dbReference type="InterPro" id="IPR004653">
    <property type="entry name" value="DusA"/>
</dbReference>
<reference evidence="14" key="1">
    <citation type="journal article" date="2018" name="Nat. Microbiol.">
        <title>Leveraging single-cell genomics to expand the fungal tree of life.</title>
        <authorList>
            <person name="Ahrendt S.R."/>
            <person name="Quandt C.A."/>
            <person name="Ciobanu D."/>
            <person name="Clum A."/>
            <person name="Salamov A."/>
            <person name="Andreopoulos B."/>
            <person name="Cheng J.F."/>
            <person name="Woyke T."/>
            <person name="Pelin A."/>
            <person name="Henrissat B."/>
            <person name="Reynolds N.K."/>
            <person name="Benny G.L."/>
            <person name="Smith M.E."/>
            <person name="James T.Y."/>
            <person name="Grigoriev I.V."/>
        </authorList>
    </citation>
    <scope>NUCLEOTIDE SEQUENCE [LARGE SCALE GENOMIC DNA]</scope>
    <source>
        <strain evidence="14">Benny S71-1</strain>
    </source>
</reference>
<dbReference type="SUPFAM" id="SSF51395">
    <property type="entry name" value="FMN-linked oxidoreductases"/>
    <property type="match status" value="1"/>
</dbReference>
<evidence type="ECO:0000259" key="12">
    <source>
        <dbReference type="Pfam" id="PF01207"/>
    </source>
</evidence>
<proteinExistence type="predicted"/>
<evidence type="ECO:0000256" key="6">
    <source>
        <dbReference type="ARBA" id="ARBA00022694"/>
    </source>
</evidence>
<gene>
    <name evidence="13" type="ORF">SYNPS1DRAFT_17105</name>
</gene>
<evidence type="ECO:0000256" key="1">
    <source>
        <dbReference type="ARBA" id="ARBA00001917"/>
    </source>
</evidence>
<dbReference type="InterPro" id="IPR018517">
    <property type="entry name" value="tRNA_hU_synthase_CS"/>
</dbReference>
<evidence type="ECO:0000256" key="10">
    <source>
        <dbReference type="ARBA" id="ARBA00048342"/>
    </source>
</evidence>
<dbReference type="GO" id="GO:0050660">
    <property type="term" value="F:flavin adenine dinucleotide binding"/>
    <property type="evidence" value="ECO:0007669"/>
    <property type="project" value="InterPro"/>
</dbReference>
<dbReference type="GO" id="GO:0006397">
    <property type="term" value="P:mRNA processing"/>
    <property type="evidence" value="ECO:0007669"/>
    <property type="project" value="UniProtKB-KW"/>
</dbReference>
<evidence type="ECO:0000256" key="8">
    <source>
        <dbReference type="ARBA" id="ARBA00022884"/>
    </source>
</evidence>
<dbReference type="Pfam" id="PF01207">
    <property type="entry name" value="Dus"/>
    <property type="match status" value="1"/>
</dbReference>
<dbReference type="CDD" id="cd02801">
    <property type="entry name" value="DUS_like_FMN"/>
    <property type="match status" value="1"/>
</dbReference>
<evidence type="ECO:0000256" key="3">
    <source>
        <dbReference type="ARBA" id="ARBA00022630"/>
    </source>
</evidence>
<dbReference type="PANTHER" id="PTHR42907">
    <property type="entry name" value="FMN-LINKED OXIDOREDUCTASES SUPERFAMILY PROTEIN"/>
    <property type="match status" value="1"/>
</dbReference>
<keyword evidence="6" id="KW-0819">tRNA processing</keyword>
<evidence type="ECO:0000256" key="7">
    <source>
        <dbReference type="ARBA" id="ARBA00022857"/>
    </source>
</evidence>
<dbReference type="PROSITE" id="PS01136">
    <property type="entry name" value="UPF0034"/>
    <property type="match status" value="1"/>
</dbReference>
<dbReference type="InterPro" id="IPR013785">
    <property type="entry name" value="Aldolase_TIM"/>
</dbReference>
<sequence>MVDVTDRFFLQLLRMASPQASGHGTGNACLRYAFYTEMQPARKIMRLAAERGIAGVHDGVGPPCPRTVVQLGGSRPKEIADAYEILADAQYAEVNLNLGCPSDNVQAGQFGAILMKSPQVVHAMLRAVEDRRRRVPFTVKCRIGVDELDSDAYFQQFIQTLLEGTALDHVIVHARKAYLNGISPKQNRTVPPLNYERVYALSRMLPKLHVTINGGITTVDQVKQQLHRVHGVMIGREFRENPLFIQTLDRGNHRRVVPMVESIAVQRMD</sequence>
<dbReference type="Proteomes" id="UP000278143">
    <property type="component" value="Unassembled WGS sequence"/>
</dbReference>
<comment type="catalytic activity">
    <reaction evidence="10">
        <text>a 5,6-dihydrouridine in mRNA + NAD(+) = a uridine in mRNA + NADH + H(+)</text>
        <dbReference type="Rhea" id="RHEA:69851"/>
        <dbReference type="Rhea" id="RHEA-COMP:14658"/>
        <dbReference type="Rhea" id="RHEA-COMP:17789"/>
        <dbReference type="ChEBI" id="CHEBI:15378"/>
        <dbReference type="ChEBI" id="CHEBI:57540"/>
        <dbReference type="ChEBI" id="CHEBI:57945"/>
        <dbReference type="ChEBI" id="CHEBI:65315"/>
        <dbReference type="ChEBI" id="CHEBI:74443"/>
    </reaction>
    <physiologicalReaction direction="right-to-left" evidence="10">
        <dbReference type="Rhea" id="RHEA:69853"/>
    </physiologicalReaction>
</comment>
<evidence type="ECO:0000313" key="13">
    <source>
        <dbReference type="EMBL" id="RKP24513.1"/>
    </source>
</evidence>
<keyword evidence="4" id="KW-0288">FMN</keyword>
<dbReference type="Gene3D" id="3.20.20.70">
    <property type="entry name" value="Aldolase class I"/>
    <property type="match status" value="1"/>
</dbReference>
<feature type="domain" description="DUS-like FMN-binding" evidence="12">
    <location>
        <begin position="1"/>
        <end position="265"/>
    </location>
</feature>
<keyword evidence="8" id="KW-0694">RNA-binding</keyword>
<name>A0A4P9YWM2_9FUNG</name>
<keyword evidence="2" id="KW-0820">tRNA-binding</keyword>
<organism evidence="13 14">
    <name type="scientific">Syncephalis pseudoplumigaleata</name>
    <dbReference type="NCBI Taxonomy" id="1712513"/>
    <lineage>
        <taxon>Eukaryota</taxon>
        <taxon>Fungi</taxon>
        <taxon>Fungi incertae sedis</taxon>
        <taxon>Zoopagomycota</taxon>
        <taxon>Zoopagomycotina</taxon>
        <taxon>Zoopagomycetes</taxon>
        <taxon>Zoopagales</taxon>
        <taxon>Piptocephalidaceae</taxon>
        <taxon>Syncephalis</taxon>
    </lineage>
</organism>
<keyword evidence="3" id="KW-0285">Flavoprotein</keyword>
<evidence type="ECO:0000313" key="14">
    <source>
        <dbReference type="Proteomes" id="UP000278143"/>
    </source>
</evidence>
<evidence type="ECO:0000256" key="5">
    <source>
        <dbReference type="ARBA" id="ARBA00022664"/>
    </source>
</evidence>
<dbReference type="AlphaFoldDB" id="A0A4P9YWM2"/>
<dbReference type="EMBL" id="KZ990182">
    <property type="protein sequence ID" value="RKP24513.1"/>
    <property type="molecule type" value="Genomic_DNA"/>
</dbReference>
<keyword evidence="9" id="KW-0560">Oxidoreductase</keyword>
<keyword evidence="5" id="KW-0507">mRNA processing</keyword>
<dbReference type="GO" id="GO:0000049">
    <property type="term" value="F:tRNA binding"/>
    <property type="evidence" value="ECO:0007669"/>
    <property type="project" value="UniProtKB-KW"/>
</dbReference>
<dbReference type="OrthoDB" id="10262250at2759"/>
<protein>
    <submittedName>
        <fullName evidence="13">tRNA-dihydrouridine synthase</fullName>
    </submittedName>
</protein>
<accession>A0A4P9YWM2</accession>
<dbReference type="GO" id="GO:0017150">
    <property type="term" value="F:tRNA dihydrouridine synthase activity"/>
    <property type="evidence" value="ECO:0007669"/>
    <property type="project" value="InterPro"/>
</dbReference>
<evidence type="ECO:0000256" key="11">
    <source>
        <dbReference type="ARBA" id="ARBA00049447"/>
    </source>
</evidence>
<evidence type="ECO:0000256" key="9">
    <source>
        <dbReference type="ARBA" id="ARBA00023002"/>
    </source>
</evidence>
<dbReference type="PANTHER" id="PTHR42907:SF1">
    <property type="entry name" value="FMN-LINKED OXIDOREDUCTASES SUPERFAMILY PROTEIN"/>
    <property type="match status" value="1"/>
</dbReference>
<evidence type="ECO:0000256" key="4">
    <source>
        <dbReference type="ARBA" id="ARBA00022643"/>
    </source>
</evidence>
<comment type="catalytic activity">
    <reaction evidence="11">
        <text>a 5,6-dihydrouridine in mRNA + NADP(+) = a uridine in mRNA + NADPH + H(+)</text>
        <dbReference type="Rhea" id="RHEA:69855"/>
        <dbReference type="Rhea" id="RHEA-COMP:14658"/>
        <dbReference type="Rhea" id="RHEA-COMP:17789"/>
        <dbReference type="ChEBI" id="CHEBI:15378"/>
        <dbReference type="ChEBI" id="CHEBI:57783"/>
        <dbReference type="ChEBI" id="CHEBI:58349"/>
        <dbReference type="ChEBI" id="CHEBI:65315"/>
        <dbReference type="ChEBI" id="CHEBI:74443"/>
    </reaction>
    <physiologicalReaction direction="right-to-left" evidence="11">
        <dbReference type="Rhea" id="RHEA:69857"/>
    </physiologicalReaction>
</comment>